<dbReference type="EMBL" id="BRXX01000043">
    <property type="protein sequence ID" value="GMH84885.1"/>
    <property type="molecule type" value="Genomic_DNA"/>
</dbReference>
<feature type="compositionally biased region" description="Low complexity" evidence="1">
    <location>
        <begin position="30"/>
        <end position="46"/>
    </location>
</feature>
<evidence type="ECO:0000256" key="1">
    <source>
        <dbReference type="SAM" id="MobiDB-lite"/>
    </source>
</evidence>
<evidence type="ECO:0000313" key="2">
    <source>
        <dbReference type="EMBL" id="GMH84885.1"/>
    </source>
</evidence>
<feature type="region of interest" description="Disordered" evidence="1">
    <location>
        <begin position="1"/>
        <end position="142"/>
    </location>
</feature>
<name>A0A9W7BBG0_9STRA</name>
<dbReference type="PROSITE" id="PS50096">
    <property type="entry name" value="IQ"/>
    <property type="match status" value="1"/>
</dbReference>
<gene>
    <name evidence="2" type="ORF">TrVE_jg10179</name>
</gene>
<reference evidence="3" key="1">
    <citation type="journal article" date="2023" name="Commun. Biol.">
        <title>Genome analysis of Parmales, the sister group of diatoms, reveals the evolutionary specialization of diatoms from phago-mixotrophs to photoautotrophs.</title>
        <authorList>
            <person name="Ban H."/>
            <person name="Sato S."/>
            <person name="Yoshikawa S."/>
            <person name="Yamada K."/>
            <person name="Nakamura Y."/>
            <person name="Ichinomiya M."/>
            <person name="Sato N."/>
            <person name="Blanc-Mathieu R."/>
            <person name="Endo H."/>
            <person name="Kuwata A."/>
            <person name="Ogata H."/>
        </authorList>
    </citation>
    <scope>NUCLEOTIDE SEQUENCE [LARGE SCALE GENOMIC DNA]</scope>
    <source>
        <strain evidence="3">NIES 3699</strain>
    </source>
</reference>
<dbReference type="Proteomes" id="UP001165160">
    <property type="component" value="Unassembled WGS sequence"/>
</dbReference>
<accession>A0A9W7BBG0</accession>
<feature type="compositionally biased region" description="Basic residues" evidence="1">
    <location>
        <begin position="52"/>
        <end position="83"/>
    </location>
</feature>
<keyword evidence="3" id="KW-1185">Reference proteome</keyword>
<feature type="compositionally biased region" description="Low complexity" evidence="1">
    <location>
        <begin position="238"/>
        <end position="251"/>
    </location>
</feature>
<dbReference type="AlphaFoldDB" id="A0A9W7BBG0"/>
<protein>
    <submittedName>
        <fullName evidence="2">Uncharacterized protein</fullName>
    </submittedName>
</protein>
<proteinExistence type="predicted"/>
<feature type="compositionally biased region" description="Basic residues" evidence="1">
    <location>
        <begin position="18"/>
        <end position="29"/>
    </location>
</feature>
<organism evidence="2 3">
    <name type="scientific">Triparma verrucosa</name>
    <dbReference type="NCBI Taxonomy" id="1606542"/>
    <lineage>
        <taxon>Eukaryota</taxon>
        <taxon>Sar</taxon>
        <taxon>Stramenopiles</taxon>
        <taxon>Ochrophyta</taxon>
        <taxon>Bolidophyceae</taxon>
        <taxon>Parmales</taxon>
        <taxon>Triparmaceae</taxon>
        <taxon>Triparma</taxon>
    </lineage>
</organism>
<evidence type="ECO:0000313" key="3">
    <source>
        <dbReference type="Proteomes" id="UP001165160"/>
    </source>
</evidence>
<feature type="region of interest" description="Disordered" evidence="1">
    <location>
        <begin position="237"/>
        <end position="261"/>
    </location>
</feature>
<sequence length="527" mass="59594">MSSPPPPSSRDVPPSKSRPSRSHSRRKSHYSSSECSYSSDSSSSSSYEDRRGRHKSRKKHKHKKDKKDKKRERSRRRKYKSRRTRSDSELSSSPSSSPPPPQQGHHRHHDHDENTPPQSQSQSQSRSSPAAGHKSSKRSPSKLVLSARRVSHLHHLAPHTPPHLPPNPLDVASTTIQRVFRGHYFRKSVLPTLLLTIEENRYLSYSLMSSLIDSFITDVFIPDLLVEVLLSNGRDYDLSSSDSDSGPSTSRDPNRRTRKQIKRESHGIYAKIEPLGVTAALKIICGDVVAEILDQYLDAEAAKRENHPLLIIRTGLVDEVIAEEVKKLCADGVDEVVKDYLFMKECKKVYDGIEEGALEEVVTDVCESELYEESLRDICETLLEDVVASDVQESAKMVLPMVQAEEKGRMELYEFNLVNEACKNSLLMTGTIKSLANTAGHRGETLIMAELCNSILHNMMAKRFMQLLRGIEDSTGIVEEFDAFKDVATALCYKMGVEELMKLIEEEGRVKEQIIQMEELEKRNETR</sequence>
<comment type="caution">
    <text evidence="2">The sequence shown here is derived from an EMBL/GenBank/DDBJ whole genome shotgun (WGS) entry which is preliminary data.</text>
</comment>
<feature type="compositionally biased region" description="Low complexity" evidence="1">
    <location>
        <begin position="116"/>
        <end position="129"/>
    </location>
</feature>